<dbReference type="STRING" id="222891.NSE_0220"/>
<evidence type="ECO:0000256" key="1">
    <source>
        <dbReference type="ARBA" id="ARBA00005165"/>
    </source>
</evidence>
<feature type="binding site" evidence="9">
    <location>
        <position position="136"/>
    </location>
    <ligand>
        <name>4-amino-2-methyl-5-(diphosphooxymethyl)pyrimidine</name>
        <dbReference type="ChEBI" id="CHEBI:57841"/>
    </ligand>
</feature>
<dbReference type="eggNOG" id="COG0352">
    <property type="taxonomic scope" value="Bacteria"/>
</dbReference>
<dbReference type="InterPro" id="IPR022998">
    <property type="entry name" value="ThiamineP_synth_TenI"/>
</dbReference>
<dbReference type="AlphaFoldDB" id="Q2GEI1"/>
<evidence type="ECO:0000256" key="6">
    <source>
        <dbReference type="ARBA" id="ARBA00047334"/>
    </source>
</evidence>
<name>Q2GEI1_EHRS3</name>
<keyword evidence="12" id="KW-1185">Reference proteome</keyword>
<dbReference type="InterPro" id="IPR013785">
    <property type="entry name" value="Aldolase_TIM"/>
</dbReference>
<reference evidence="11 12" key="1">
    <citation type="journal article" date="2006" name="PLoS Genet.">
        <title>Comparative genomics of emerging human ehrlichiosis agents.</title>
        <authorList>
            <person name="Dunning Hotopp J.C."/>
            <person name="Lin M."/>
            <person name="Madupu R."/>
            <person name="Crabtree J."/>
            <person name="Angiuoli S.V."/>
            <person name="Eisen J.A."/>
            <person name="Seshadri R."/>
            <person name="Ren Q."/>
            <person name="Wu M."/>
            <person name="Utterback T.R."/>
            <person name="Smith S."/>
            <person name="Lewis M."/>
            <person name="Khouri H."/>
            <person name="Zhang C."/>
            <person name="Niu H."/>
            <person name="Lin Q."/>
            <person name="Ohashi N."/>
            <person name="Zhi N."/>
            <person name="Nelson W."/>
            <person name="Brinkac L.M."/>
            <person name="Dodson R.J."/>
            <person name="Rosovitz M.J."/>
            <person name="Sundaram J."/>
            <person name="Daugherty S.C."/>
            <person name="Davidsen T."/>
            <person name="Durkin A.S."/>
            <person name="Gwinn M."/>
            <person name="Haft D.H."/>
            <person name="Selengut J.D."/>
            <person name="Sullivan S.A."/>
            <person name="Zafar N."/>
            <person name="Zhou L."/>
            <person name="Benahmed F."/>
            <person name="Forberger H."/>
            <person name="Halpin R."/>
            <person name="Mulligan S."/>
            <person name="Robinson J."/>
            <person name="White O."/>
            <person name="Rikihisa Y."/>
            <person name="Tettelin H."/>
        </authorList>
    </citation>
    <scope>NUCLEOTIDE SEQUENCE [LARGE SCALE GENOMIC DNA]</scope>
    <source>
        <strain evidence="12">ATCC VR-367 / Miyayama</strain>
    </source>
</reference>
<dbReference type="GO" id="GO:0009229">
    <property type="term" value="P:thiamine diphosphate biosynthetic process"/>
    <property type="evidence" value="ECO:0007669"/>
    <property type="project" value="UniProtKB-UniRule"/>
</dbReference>
<comment type="catalytic activity">
    <reaction evidence="8 9">
        <text>2-[(2R,5Z)-2-carboxy-4-methylthiazol-5(2H)-ylidene]ethyl phosphate + 4-amino-2-methyl-5-(diphosphooxymethyl)pyrimidine + 2 H(+) = thiamine phosphate + CO2 + diphosphate</text>
        <dbReference type="Rhea" id="RHEA:47844"/>
        <dbReference type="ChEBI" id="CHEBI:15378"/>
        <dbReference type="ChEBI" id="CHEBI:16526"/>
        <dbReference type="ChEBI" id="CHEBI:33019"/>
        <dbReference type="ChEBI" id="CHEBI:37575"/>
        <dbReference type="ChEBI" id="CHEBI:57841"/>
        <dbReference type="ChEBI" id="CHEBI:62899"/>
        <dbReference type="EC" id="2.5.1.3"/>
    </reaction>
</comment>
<feature type="domain" description="Thiamine phosphate synthase/TenI" evidence="10">
    <location>
        <begin position="27"/>
        <end position="186"/>
    </location>
</feature>
<evidence type="ECO:0000256" key="5">
    <source>
        <dbReference type="ARBA" id="ARBA00022977"/>
    </source>
</evidence>
<dbReference type="CDD" id="cd00564">
    <property type="entry name" value="TMP_TenI"/>
    <property type="match status" value="1"/>
</dbReference>
<dbReference type="InterPro" id="IPR034291">
    <property type="entry name" value="TMP_synthase"/>
</dbReference>
<evidence type="ECO:0000313" key="12">
    <source>
        <dbReference type="Proteomes" id="UP000001942"/>
    </source>
</evidence>
<protein>
    <recommendedName>
        <fullName evidence="9">Thiamine-phosphate synthase</fullName>
        <shortName evidence="9">TP synthase</shortName>
        <shortName evidence="9">TPS</shortName>
        <ecNumber evidence="9">2.5.1.3</ecNumber>
    </recommendedName>
    <alternativeName>
        <fullName evidence="9">Thiamine-phosphate pyrophosphorylase</fullName>
        <shortName evidence="9">TMP pyrophosphorylase</shortName>
        <shortName evidence="9">TMP-PPase</shortName>
    </alternativeName>
</protein>
<keyword evidence="5 9" id="KW-0784">Thiamine biosynthesis</keyword>
<dbReference type="KEGG" id="nse:NSE_0220"/>
<dbReference type="GO" id="GO:0000287">
    <property type="term" value="F:magnesium ion binding"/>
    <property type="evidence" value="ECO:0007669"/>
    <property type="project" value="UniProtKB-UniRule"/>
</dbReference>
<dbReference type="UniPathway" id="UPA00060">
    <property type="reaction ID" value="UER00141"/>
</dbReference>
<dbReference type="GO" id="GO:0004789">
    <property type="term" value="F:thiamine-phosphate diphosphorylase activity"/>
    <property type="evidence" value="ECO:0007669"/>
    <property type="project" value="UniProtKB-UniRule"/>
</dbReference>
<dbReference type="OrthoDB" id="9810880at2"/>
<comment type="cofactor">
    <cofactor evidence="9">
        <name>Mg(2+)</name>
        <dbReference type="ChEBI" id="CHEBI:18420"/>
    </cofactor>
    <text evidence="9">Binds 1 Mg(2+) ion per subunit.</text>
</comment>
<dbReference type="HAMAP" id="MF_00097">
    <property type="entry name" value="TMP_synthase"/>
    <property type="match status" value="1"/>
</dbReference>
<evidence type="ECO:0000256" key="4">
    <source>
        <dbReference type="ARBA" id="ARBA00022842"/>
    </source>
</evidence>
<dbReference type="PANTHER" id="PTHR20857">
    <property type="entry name" value="THIAMINE-PHOSPHATE PYROPHOSPHORYLASE"/>
    <property type="match status" value="1"/>
</dbReference>
<dbReference type="SUPFAM" id="SSF51391">
    <property type="entry name" value="Thiamin phosphate synthase"/>
    <property type="match status" value="1"/>
</dbReference>
<dbReference type="EC" id="2.5.1.3" evidence="9"/>
<sequence length="214" mass="24444">MQLSKAFYILSPNRQITTAEYADLARLFRNFSTYVYAFQLRIKDRNLLEREIPRLSDLCHEYKIPLIVNDFIDLALRFEADGVHVGVADNTLEQCRHLLPSGKIVGVSCYNDIDRAKKNLFADYVSFGCFFESQTKPNPAAKASLATLNNWKNIAPRVPCVCIGGINEKNFVQLLRNGADIVAFSSYLWRGESPYGKFAALIETSRHYETYRNK</sequence>
<evidence type="ECO:0000256" key="9">
    <source>
        <dbReference type="HAMAP-Rule" id="MF_00097"/>
    </source>
</evidence>
<feature type="binding site" evidence="9">
    <location>
        <position position="69"/>
    </location>
    <ligand>
        <name>4-amino-2-methyl-5-(diphosphooxymethyl)pyrimidine</name>
        <dbReference type="ChEBI" id="CHEBI:57841"/>
    </ligand>
</feature>
<feature type="binding site" evidence="9">
    <location>
        <begin position="133"/>
        <end position="135"/>
    </location>
    <ligand>
        <name>2-[(2R,5Z)-2-carboxy-4-methylthiazol-5(2H)-ylidene]ethyl phosphate</name>
        <dbReference type="ChEBI" id="CHEBI:62899"/>
    </ligand>
</feature>
<feature type="binding site" evidence="9">
    <location>
        <position position="70"/>
    </location>
    <ligand>
        <name>Mg(2+)</name>
        <dbReference type="ChEBI" id="CHEBI:18420"/>
    </ligand>
</feature>
<dbReference type="Proteomes" id="UP000001942">
    <property type="component" value="Chromosome"/>
</dbReference>
<comment type="pathway">
    <text evidence="1 9">Cofactor biosynthesis; thiamine diphosphate biosynthesis; thiamine phosphate from 4-amino-2-methyl-5-diphosphomethylpyrimidine and 4-methyl-5-(2-phosphoethyl)-thiazole: step 1/1.</text>
</comment>
<dbReference type="GO" id="GO:0005737">
    <property type="term" value="C:cytoplasm"/>
    <property type="evidence" value="ECO:0007669"/>
    <property type="project" value="TreeGrafter"/>
</dbReference>
<feature type="binding site" evidence="9">
    <location>
        <position position="108"/>
    </location>
    <ligand>
        <name>4-amino-2-methyl-5-(diphosphooxymethyl)pyrimidine</name>
        <dbReference type="ChEBI" id="CHEBI:57841"/>
    </ligand>
</feature>
<proteinExistence type="inferred from homology"/>
<evidence type="ECO:0000259" key="10">
    <source>
        <dbReference type="Pfam" id="PF02581"/>
    </source>
</evidence>
<feature type="binding site" evidence="9">
    <location>
        <position position="165"/>
    </location>
    <ligand>
        <name>2-[(2R,5Z)-2-carboxy-4-methylthiazol-5(2H)-ylidene]ethyl phosphate</name>
        <dbReference type="ChEBI" id="CHEBI:62899"/>
    </ligand>
</feature>
<dbReference type="EMBL" id="CP000237">
    <property type="protein sequence ID" value="ABD46427.1"/>
    <property type="molecule type" value="Genomic_DNA"/>
</dbReference>
<comment type="caution">
    <text evidence="9">Lacks conserved residue(s) required for the propagation of feature annotation.</text>
</comment>
<keyword evidence="2 9" id="KW-0808">Transferase</keyword>
<keyword evidence="4 9" id="KW-0460">Magnesium</keyword>
<evidence type="ECO:0000256" key="7">
    <source>
        <dbReference type="ARBA" id="ARBA00047851"/>
    </source>
</evidence>
<keyword evidence="3 9" id="KW-0479">Metal-binding</keyword>
<dbReference type="Pfam" id="PF02581">
    <property type="entry name" value="TMP-TENI"/>
    <property type="match status" value="1"/>
</dbReference>
<organism evidence="11 12">
    <name type="scientific">Ehrlichia sennetsu (strain ATCC VR-367 / Miyayama)</name>
    <name type="common">Neorickettsia sennetsu</name>
    <dbReference type="NCBI Taxonomy" id="222891"/>
    <lineage>
        <taxon>Bacteria</taxon>
        <taxon>Pseudomonadati</taxon>
        <taxon>Pseudomonadota</taxon>
        <taxon>Alphaproteobacteria</taxon>
        <taxon>Rickettsiales</taxon>
        <taxon>Anaplasmataceae</taxon>
        <taxon>Ehrlichia</taxon>
    </lineage>
</organism>
<evidence type="ECO:0000256" key="3">
    <source>
        <dbReference type="ARBA" id="ARBA00022723"/>
    </source>
</evidence>
<feature type="binding site" evidence="9">
    <location>
        <begin position="39"/>
        <end position="43"/>
    </location>
    <ligand>
        <name>4-amino-2-methyl-5-(diphosphooxymethyl)pyrimidine</name>
        <dbReference type="ChEBI" id="CHEBI:57841"/>
    </ligand>
</feature>
<dbReference type="RefSeq" id="WP_011451621.1">
    <property type="nucleotide sequence ID" value="NC_007798.1"/>
</dbReference>
<dbReference type="InterPro" id="IPR036206">
    <property type="entry name" value="ThiamineP_synth_sf"/>
</dbReference>
<comment type="catalytic activity">
    <reaction evidence="6 9">
        <text>4-methyl-5-(2-phosphooxyethyl)-thiazole + 4-amino-2-methyl-5-(diphosphooxymethyl)pyrimidine + H(+) = thiamine phosphate + diphosphate</text>
        <dbReference type="Rhea" id="RHEA:22328"/>
        <dbReference type="ChEBI" id="CHEBI:15378"/>
        <dbReference type="ChEBI" id="CHEBI:33019"/>
        <dbReference type="ChEBI" id="CHEBI:37575"/>
        <dbReference type="ChEBI" id="CHEBI:57841"/>
        <dbReference type="ChEBI" id="CHEBI:58296"/>
        <dbReference type="EC" id="2.5.1.3"/>
    </reaction>
</comment>
<feature type="binding site" evidence="9">
    <location>
        <position position="89"/>
    </location>
    <ligand>
        <name>Mg(2+)</name>
        <dbReference type="ChEBI" id="CHEBI:18420"/>
    </ligand>
</feature>
<dbReference type="HOGENOM" id="CLU_018272_3_1_5"/>
<evidence type="ECO:0000313" key="11">
    <source>
        <dbReference type="EMBL" id="ABD46427.1"/>
    </source>
</evidence>
<evidence type="ECO:0000256" key="2">
    <source>
        <dbReference type="ARBA" id="ARBA00022679"/>
    </source>
</evidence>
<comment type="function">
    <text evidence="9">Condenses 4-methyl-5-(beta-hydroxyethyl)thiazole monophosphate (THZ-P) and 2-methyl-4-amino-5-hydroxymethyl pyrimidine pyrophosphate (HMP-PP) to form thiamine monophosphate (TMP).</text>
</comment>
<dbReference type="Gene3D" id="3.20.20.70">
    <property type="entry name" value="Aldolase class I"/>
    <property type="match status" value="1"/>
</dbReference>
<gene>
    <name evidence="9" type="primary">thiE</name>
    <name evidence="11" type="ordered locus">NSE_0220</name>
</gene>
<comment type="similarity">
    <text evidence="9">Belongs to the thiamine-phosphate synthase family.</text>
</comment>
<comment type="catalytic activity">
    <reaction evidence="7 9">
        <text>2-(2-carboxy-4-methylthiazol-5-yl)ethyl phosphate + 4-amino-2-methyl-5-(diphosphooxymethyl)pyrimidine + 2 H(+) = thiamine phosphate + CO2 + diphosphate</text>
        <dbReference type="Rhea" id="RHEA:47848"/>
        <dbReference type="ChEBI" id="CHEBI:15378"/>
        <dbReference type="ChEBI" id="CHEBI:16526"/>
        <dbReference type="ChEBI" id="CHEBI:33019"/>
        <dbReference type="ChEBI" id="CHEBI:37575"/>
        <dbReference type="ChEBI" id="CHEBI:57841"/>
        <dbReference type="ChEBI" id="CHEBI:62890"/>
        <dbReference type="EC" id="2.5.1.3"/>
    </reaction>
</comment>
<evidence type="ECO:0000256" key="8">
    <source>
        <dbReference type="ARBA" id="ARBA00047883"/>
    </source>
</evidence>
<dbReference type="GO" id="GO:0009228">
    <property type="term" value="P:thiamine biosynthetic process"/>
    <property type="evidence" value="ECO:0007669"/>
    <property type="project" value="UniProtKB-KW"/>
</dbReference>
<accession>Q2GEI1</accession>
<dbReference type="PANTHER" id="PTHR20857:SF15">
    <property type="entry name" value="THIAMINE-PHOSPHATE SYNTHASE"/>
    <property type="match status" value="1"/>
</dbReference>